<name>A0A6H5IZK2_9HYME</name>
<keyword evidence="2" id="KW-1133">Transmembrane helix</keyword>
<evidence type="ECO:0000313" key="3">
    <source>
        <dbReference type="EMBL" id="CAB0041368.1"/>
    </source>
</evidence>
<keyword evidence="2" id="KW-0812">Transmembrane</keyword>
<proteinExistence type="predicted"/>
<organism evidence="3 4">
    <name type="scientific">Trichogramma brassicae</name>
    <dbReference type="NCBI Taxonomy" id="86971"/>
    <lineage>
        <taxon>Eukaryota</taxon>
        <taxon>Metazoa</taxon>
        <taxon>Ecdysozoa</taxon>
        <taxon>Arthropoda</taxon>
        <taxon>Hexapoda</taxon>
        <taxon>Insecta</taxon>
        <taxon>Pterygota</taxon>
        <taxon>Neoptera</taxon>
        <taxon>Endopterygota</taxon>
        <taxon>Hymenoptera</taxon>
        <taxon>Apocrita</taxon>
        <taxon>Proctotrupomorpha</taxon>
        <taxon>Chalcidoidea</taxon>
        <taxon>Trichogrammatidae</taxon>
        <taxon>Trichogramma</taxon>
    </lineage>
</organism>
<dbReference type="Proteomes" id="UP000479190">
    <property type="component" value="Unassembled WGS sequence"/>
</dbReference>
<evidence type="ECO:0000256" key="2">
    <source>
        <dbReference type="SAM" id="Phobius"/>
    </source>
</evidence>
<evidence type="ECO:0000313" key="4">
    <source>
        <dbReference type="Proteomes" id="UP000479190"/>
    </source>
</evidence>
<accession>A0A6H5IZK2</accession>
<feature type="region of interest" description="Disordered" evidence="1">
    <location>
        <begin position="248"/>
        <end position="278"/>
    </location>
</feature>
<reference evidence="3 4" key="1">
    <citation type="submission" date="2020-02" db="EMBL/GenBank/DDBJ databases">
        <authorList>
            <person name="Ferguson B K."/>
        </authorList>
    </citation>
    <scope>NUCLEOTIDE SEQUENCE [LARGE SCALE GENOMIC DNA]</scope>
</reference>
<protein>
    <submittedName>
        <fullName evidence="3">Uncharacterized protein</fullName>
    </submittedName>
</protein>
<gene>
    <name evidence="3" type="ORF">TBRA_LOCUS13038</name>
</gene>
<dbReference type="EMBL" id="CADCXV010001112">
    <property type="protein sequence ID" value="CAB0041368.1"/>
    <property type="molecule type" value="Genomic_DNA"/>
</dbReference>
<evidence type="ECO:0000256" key="1">
    <source>
        <dbReference type="SAM" id="MobiDB-lite"/>
    </source>
</evidence>
<feature type="region of interest" description="Disordered" evidence="1">
    <location>
        <begin position="146"/>
        <end position="188"/>
    </location>
</feature>
<feature type="transmembrane region" description="Helical" evidence="2">
    <location>
        <begin position="328"/>
        <end position="353"/>
    </location>
</feature>
<sequence>MRMQKMCLTSNWWMEKPYLASNLKNPSNLLEKIIGKGESVPNAKDRDTRRCIEEMKISIVEKQRLLNSVIVEHSNTSPSVGPFQDHRLISDSDSDDERYLRFRAERPDAERLPSERLRSIVVVPPGSGLIRHEELACQRHPTRPELCVPPVRAPRAESPGLRQPIPRKPRGRSLSPYLRENPPVPPHLHRSIKIRLDAPVTARIRPRVRTPPRSPILPAKRHFGLAFISKSSPPCHSALSRLGPPVTTQPPLKVLTPPTSPAKPTTASTRRKERNHRRTLARRKPIKMIVTSYTASYVSFSIRRQRIESPNHNSYACAGTVPYHSLPYYIIIIYLTIITIGFTLLPIILKLIIST</sequence>
<keyword evidence="4" id="KW-1185">Reference proteome</keyword>
<dbReference type="AlphaFoldDB" id="A0A6H5IZK2"/>
<keyword evidence="2" id="KW-0472">Membrane</keyword>
<feature type="compositionally biased region" description="Basic residues" evidence="1">
    <location>
        <begin position="269"/>
        <end position="278"/>
    </location>
</feature>